<dbReference type="EMBL" id="JAPUUL010001564">
    <property type="protein sequence ID" value="KAJ8127081.1"/>
    <property type="molecule type" value="Genomic_DNA"/>
</dbReference>
<sequence length="251" mass="27744">MVVTRGGDNLIKLWDTRKFKEPLVSVEHQSMSDEYPMANIKYGPNATSIITGSRTGHLHILNPGNLQSEYTTPVTAGVPLITVNWHPKINQIVTGSANGETHVLYNPTMSSRGAVDVMSRAPKRRHVDDNPEFTTDMSLGLSGESIVTPGALPTRGAGIAASGKLKDPRRPQVPQQTPFMRSQPDEKHISENIPLSRMLHEDPREALLKYADVAKKDPMFTNAWKNTQPVTQYADVSDEEGEGPDKKKIKR</sequence>
<comment type="caution">
    <text evidence="1">The sequence shown here is derived from an EMBL/GenBank/DDBJ whole genome shotgun (WGS) entry which is preliminary data.</text>
</comment>
<keyword evidence="2" id="KW-1185">Reference proteome</keyword>
<dbReference type="Proteomes" id="UP001153332">
    <property type="component" value="Unassembled WGS sequence"/>
</dbReference>
<evidence type="ECO:0000313" key="1">
    <source>
        <dbReference type="EMBL" id="KAJ8127081.1"/>
    </source>
</evidence>
<gene>
    <name evidence="1" type="ORF">O1611_g6556</name>
</gene>
<protein>
    <submittedName>
        <fullName evidence="1">Uncharacterized protein</fullName>
    </submittedName>
</protein>
<reference evidence="1" key="1">
    <citation type="submission" date="2022-12" db="EMBL/GenBank/DDBJ databases">
        <title>Genome Sequence of Lasiodiplodia mahajangana.</title>
        <authorList>
            <person name="Buettner E."/>
        </authorList>
    </citation>
    <scope>NUCLEOTIDE SEQUENCE</scope>
    <source>
        <strain evidence="1">VT137</strain>
    </source>
</reference>
<accession>A0ACC2JI16</accession>
<name>A0ACC2JI16_9PEZI</name>
<proteinExistence type="predicted"/>
<organism evidence="1 2">
    <name type="scientific">Lasiodiplodia mahajangana</name>
    <dbReference type="NCBI Taxonomy" id="1108764"/>
    <lineage>
        <taxon>Eukaryota</taxon>
        <taxon>Fungi</taxon>
        <taxon>Dikarya</taxon>
        <taxon>Ascomycota</taxon>
        <taxon>Pezizomycotina</taxon>
        <taxon>Dothideomycetes</taxon>
        <taxon>Dothideomycetes incertae sedis</taxon>
        <taxon>Botryosphaeriales</taxon>
        <taxon>Botryosphaeriaceae</taxon>
        <taxon>Lasiodiplodia</taxon>
    </lineage>
</organism>
<evidence type="ECO:0000313" key="2">
    <source>
        <dbReference type="Proteomes" id="UP001153332"/>
    </source>
</evidence>